<dbReference type="Gene3D" id="1.25.40.10">
    <property type="entry name" value="Tetratricopeptide repeat domain"/>
    <property type="match status" value="1"/>
</dbReference>
<dbReference type="EMBL" id="NWUF01000003">
    <property type="protein sequence ID" value="PCE43675.1"/>
    <property type="molecule type" value="Genomic_DNA"/>
</dbReference>
<keyword evidence="2" id="KW-0472">Membrane</keyword>
<keyword evidence="2" id="KW-1133">Transmembrane helix</keyword>
<accession>A0A2A4G108</accession>
<name>A0A2A4G108_9SPHN</name>
<proteinExistence type="predicted"/>
<comment type="caution">
    <text evidence="3">The sequence shown here is derived from an EMBL/GenBank/DDBJ whole genome shotgun (WGS) entry which is preliminary data.</text>
</comment>
<dbReference type="SUPFAM" id="SSF48452">
    <property type="entry name" value="TPR-like"/>
    <property type="match status" value="1"/>
</dbReference>
<reference evidence="3 4" key="1">
    <citation type="submission" date="2017-09" db="EMBL/GenBank/DDBJ databases">
        <title>The Catabolism of 3,6-Dichlorosalicylic acid is Initiated by the Cytochrome P450 Monooxygenase DsmABC in Rhizorhabdus dicambivorans Ndbn-20.</title>
        <authorList>
            <person name="Na L."/>
        </authorList>
    </citation>
    <scope>NUCLEOTIDE SEQUENCE [LARGE SCALE GENOMIC DNA]</scope>
    <source>
        <strain evidence="3 4">Ndbn-20m</strain>
    </source>
</reference>
<protein>
    <submittedName>
        <fullName evidence="3">Uncharacterized protein</fullName>
    </submittedName>
</protein>
<dbReference type="Proteomes" id="UP000218934">
    <property type="component" value="Unassembled WGS sequence"/>
</dbReference>
<feature type="region of interest" description="Disordered" evidence="1">
    <location>
        <begin position="1"/>
        <end position="29"/>
    </location>
</feature>
<evidence type="ECO:0000256" key="2">
    <source>
        <dbReference type="SAM" id="Phobius"/>
    </source>
</evidence>
<organism evidence="3 4">
    <name type="scientific">Rhizorhabdus dicambivorans</name>
    <dbReference type="NCBI Taxonomy" id="1850238"/>
    <lineage>
        <taxon>Bacteria</taxon>
        <taxon>Pseudomonadati</taxon>
        <taxon>Pseudomonadota</taxon>
        <taxon>Alphaproteobacteria</taxon>
        <taxon>Sphingomonadales</taxon>
        <taxon>Sphingomonadaceae</taxon>
        <taxon>Rhizorhabdus</taxon>
    </lineage>
</organism>
<gene>
    <name evidence="3" type="ORF">COO09_05080</name>
</gene>
<keyword evidence="2" id="KW-0812">Transmembrane</keyword>
<evidence type="ECO:0000256" key="1">
    <source>
        <dbReference type="SAM" id="MobiDB-lite"/>
    </source>
</evidence>
<dbReference type="Pfam" id="PF13289">
    <property type="entry name" value="SIR2_2"/>
    <property type="match status" value="1"/>
</dbReference>
<evidence type="ECO:0000313" key="4">
    <source>
        <dbReference type="Proteomes" id="UP000218934"/>
    </source>
</evidence>
<dbReference type="KEGG" id="rdi:CMV14_02760"/>
<keyword evidence="4" id="KW-1185">Reference proteome</keyword>
<dbReference type="InterPro" id="IPR011990">
    <property type="entry name" value="TPR-like_helical_dom_sf"/>
</dbReference>
<evidence type="ECO:0000313" key="3">
    <source>
        <dbReference type="EMBL" id="PCE43675.1"/>
    </source>
</evidence>
<sequence length="1429" mass="160000">MDICRRDEGVAQGVSPTSAGDMSPAGRWRRRSRKVRFRNIRLTPALPHLVSMMGVYAMGANYLKKYYLHDHKLAQRARLEFFRSLATGRMIAFVGSMATQAFGYGGWEQLRMTVSALGADASRVLADDVMRGRIEKYERLSASSSWPVQVGMSIIEEALDEWREPLPEEFKRSVRADDWPLDQFETVREAVRVQLARRFREPRPHWRMQAPDANGAGFDDMLNVPFALWHALGIRRFATPSYDFEIERVAMLADRISDSGRGLSPFQTLVNLRNAANENFYWDLGSGRIRRVFSDGWAIESDLLNRERIDRMIEFAVGTDDVDGHVMHLHGRACNWRSMIVSQRDYDNLYRRNDLNRAPFEFAKRLMMGGNPILFVGLGMGEQELNSELQEFISNNPYQRVAPTFLLWSIKPKQLAPEAVEAMRVDFLRRLGVLTIFDSDFETVAGNPDGYVGQSRRYKRVSNGFAKNISMASLDRKARFKKADQSTGSDLAALRHCVALLAAGVAQGKNAFINPTVRERHIGSNWRSMEGRLRSAKGKPVVLWAEYAVDNPERWAIDDRMLDRLKRHLPTDNMICIIGAQGCGKGNMARATVASAVELGLEGKEDGILINGGFTFDTDTILDGLSRFLSDKFGVPMVDGEGVPLTSRQNFFTNLQLDQALANSGQPDALIVINGMERFFDTAGNPLSAELDQLLTLARGPRGAPRTSGTKRTYWVMFGTERVRKYVEKLGITVWDARDGVRPARLLQGADPAIPGCYFNSIWQGAKEQGIGMSPALRHAIDSYDANRSGRISGNLIDIRRTLFGILLDENILTTLLTKRGQNNPGIDTARNILKALAFIGLPVEEDVLRLMPALKAAGAGFSDALDALVEARLVLKLDGYRDAAAPGIEPVPRFALHRLLLTELRYRYGIPLSEAKLSTAFNMSLYVAQPTDGDIPDNDIHDELGDAIDRLISSYRHQQKNGLRKRARALGLTENAYRKLLGEVAMACGASEAAPKPLDIDLLCSARHARAIRTALALVRSYYSTTGLLTLDSGDRLIREGRDGVLLEHAERLDDLIDGYGKLSMAREALHAGLCSVLKAPRNSDTIRELIHEQFGPAEPFYPDELVWLHNERGVVRLAMGDVYEARSSFDQAMLVNREWVERDDRAHNWRRIRLNQLTVDIERGEIGVAERKCEELIDLSQNGQLREDKLATAIATGYLGWCRHLRGQADPALACYEEACGRLSELGEVRAQAYFERLRANAQGSALKPAAERRATLERALSLAQSGVQMDIVHRLQITLADTFLFDPEPTPPLQQKRAHRYLEEALTYAIHTDVHRVRCEASMVTARARLHMSDFEGALRYATDAMMIATRYGMELRKISLRALIAKIMAARGHPVTAEQLARTCIKMATRQRYQTAIHEAAQVITDIPRISAAISSSDASGRRNF</sequence>
<feature type="transmembrane region" description="Helical" evidence="2">
    <location>
        <begin position="45"/>
        <end position="63"/>
    </location>
</feature>